<protein>
    <submittedName>
        <fullName evidence="2">DUF1275 family protein</fullName>
    </submittedName>
</protein>
<feature type="transmembrane region" description="Helical" evidence="1">
    <location>
        <begin position="121"/>
        <end position="141"/>
    </location>
</feature>
<keyword evidence="1" id="KW-0812">Transmembrane</keyword>
<gene>
    <name evidence="2" type="ORF">GTS_15830</name>
</gene>
<feature type="transmembrane region" description="Helical" evidence="1">
    <location>
        <begin position="93"/>
        <end position="115"/>
    </location>
</feature>
<feature type="transmembrane region" description="Helical" evidence="1">
    <location>
        <begin position="180"/>
        <end position="197"/>
    </location>
</feature>
<proteinExistence type="predicted"/>
<dbReference type="Proteomes" id="UP000298860">
    <property type="component" value="Unassembled WGS sequence"/>
</dbReference>
<feature type="transmembrane region" description="Helical" evidence="1">
    <location>
        <begin position="63"/>
        <end position="81"/>
    </location>
</feature>
<evidence type="ECO:0000313" key="2">
    <source>
        <dbReference type="EMBL" id="GDY29950.1"/>
    </source>
</evidence>
<dbReference type="PANTHER" id="PTHR37314">
    <property type="entry name" value="SLR0142 PROTEIN"/>
    <property type="match status" value="1"/>
</dbReference>
<name>A0A4D4J4B5_9PSEU</name>
<reference evidence="3" key="1">
    <citation type="submission" date="2019-04" db="EMBL/GenBank/DDBJ databases">
        <title>Draft genome sequence of Pseudonocardiaceae bacterium SL3-2-4.</title>
        <authorList>
            <person name="Ningsih F."/>
            <person name="Yokota A."/>
            <person name="Sakai Y."/>
            <person name="Nanatani K."/>
            <person name="Yabe S."/>
            <person name="Oetari A."/>
            <person name="Sjamsuridzal W."/>
        </authorList>
    </citation>
    <scope>NUCLEOTIDE SEQUENCE [LARGE SCALE GENOMIC DNA]</scope>
    <source>
        <strain evidence="3">SL3-2-4</strain>
    </source>
</reference>
<dbReference type="InterPro" id="IPR010699">
    <property type="entry name" value="DUF1275"/>
</dbReference>
<keyword evidence="1" id="KW-0472">Membrane</keyword>
<dbReference type="EMBL" id="BJFL01000005">
    <property type="protein sequence ID" value="GDY29950.1"/>
    <property type="molecule type" value="Genomic_DNA"/>
</dbReference>
<evidence type="ECO:0000313" key="3">
    <source>
        <dbReference type="Proteomes" id="UP000298860"/>
    </source>
</evidence>
<dbReference type="RefSeq" id="WP_137813094.1">
    <property type="nucleotide sequence ID" value="NZ_BJFL01000005.1"/>
</dbReference>
<dbReference type="AlphaFoldDB" id="A0A4D4J4B5"/>
<evidence type="ECO:0000256" key="1">
    <source>
        <dbReference type="SAM" id="Phobius"/>
    </source>
</evidence>
<dbReference type="PANTHER" id="PTHR37314:SF4">
    <property type="entry name" value="UPF0700 TRANSMEMBRANE PROTEIN YOAK"/>
    <property type="match status" value="1"/>
</dbReference>
<organism evidence="2 3">
    <name type="scientific">Gandjariella thermophila</name>
    <dbReference type="NCBI Taxonomy" id="1931992"/>
    <lineage>
        <taxon>Bacteria</taxon>
        <taxon>Bacillati</taxon>
        <taxon>Actinomycetota</taxon>
        <taxon>Actinomycetes</taxon>
        <taxon>Pseudonocardiales</taxon>
        <taxon>Pseudonocardiaceae</taxon>
        <taxon>Gandjariella</taxon>
    </lineage>
</organism>
<accession>A0A4D4J4B5</accession>
<keyword evidence="3" id="KW-1185">Reference proteome</keyword>
<keyword evidence="1" id="KW-1133">Transmembrane helix</keyword>
<dbReference type="Pfam" id="PF06912">
    <property type="entry name" value="DUF1275"/>
    <property type="match status" value="1"/>
</dbReference>
<sequence length="224" mass="22551">MTERRESPHVVVVMLTLTAVAGVVDGVSYVGLDRVFTANMTGNVVLLGFGIGGYRGSSTPGTAVALASFLAGALLGGQVAHRIRRAAPGYHQRLFGAGLGVEAGLLAAATLVTMLAGAGTLAARLAITMLLALAMGLQTALARMSGVADLNTTVVTMMITGLVAESPLAGGTGPRWPRRVLALLLMVCGAALGAALVSVRPGWPLLLATALCAGLALASQRLPA</sequence>
<dbReference type="OrthoDB" id="4272751at2"/>
<comment type="caution">
    <text evidence="2">The sequence shown here is derived from an EMBL/GenBank/DDBJ whole genome shotgun (WGS) entry which is preliminary data.</text>
</comment>